<comment type="caution">
    <text evidence="5">The sequence shown here is derived from an EMBL/GenBank/DDBJ whole genome shotgun (WGS) entry which is preliminary data.</text>
</comment>
<sequence>MRTANTSNAVAGFEVGGIVPFNRDLFTDADFLASVVTDRPVEYANVLIDARNETGTSTQVPSYAIAVPEQVAYIPASSEHLPEEVQLNIDIPNQVPSTPTHTVLQEEQLLSDMSLDQMMSFRDPVDSILPDEDTQQGSRTITTTPVNFIARELSPNDNSGSPSILTDSTHRLNIEKIPNPPNVTFADISPLPKASTLRKPSQRSKKSEIITSSSHKRKLEEEEENTKTKNAKSKSAQKKPKKTYRKPKNPPKEKKKTWKCPGCGEIYREPITEDWIQCVDCTAWWHEECTSYTGNGPYKCDLCE</sequence>
<dbReference type="InterPro" id="IPR019786">
    <property type="entry name" value="Zinc_finger_PHD-type_CS"/>
</dbReference>
<evidence type="ECO:0000313" key="5">
    <source>
        <dbReference type="EMBL" id="KAH9628456.1"/>
    </source>
</evidence>
<feature type="region of interest" description="Disordered" evidence="4">
    <location>
        <begin position="175"/>
        <end position="258"/>
    </location>
</feature>
<dbReference type="EMBL" id="JACEFF010000913">
    <property type="protein sequence ID" value="KAH9628456.1"/>
    <property type="molecule type" value="Genomic_DNA"/>
</dbReference>
<dbReference type="InterPro" id="IPR011011">
    <property type="entry name" value="Znf_FYVE_PHD"/>
</dbReference>
<dbReference type="InterPro" id="IPR013083">
    <property type="entry name" value="Znf_RING/FYVE/PHD"/>
</dbReference>
<reference evidence="5" key="1">
    <citation type="journal article" date="2021" name="G3 (Bethesda)">
        <title>Genome and transcriptome analysis of the beet armyworm Spodoptera exigua reveals targets for pest control. .</title>
        <authorList>
            <person name="Simon S."/>
            <person name="Breeschoten T."/>
            <person name="Jansen H.J."/>
            <person name="Dirks R.P."/>
            <person name="Schranz M.E."/>
            <person name="Ros V.I.D."/>
        </authorList>
    </citation>
    <scope>NUCLEOTIDE SEQUENCE</scope>
    <source>
        <strain evidence="5">TB_SE_WUR_2020</strain>
    </source>
</reference>
<evidence type="ECO:0000256" key="2">
    <source>
        <dbReference type="ARBA" id="ARBA00022771"/>
    </source>
</evidence>
<dbReference type="Gene3D" id="3.30.40.10">
    <property type="entry name" value="Zinc/RING finger domain, C3HC4 (zinc finger)"/>
    <property type="match status" value="1"/>
</dbReference>
<gene>
    <name evidence="5" type="ORF">HF086_005909</name>
</gene>
<evidence type="ECO:0000313" key="6">
    <source>
        <dbReference type="Proteomes" id="UP000814243"/>
    </source>
</evidence>
<dbReference type="GO" id="GO:0008270">
    <property type="term" value="F:zinc ion binding"/>
    <property type="evidence" value="ECO:0007669"/>
    <property type="project" value="UniProtKB-KW"/>
</dbReference>
<protein>
    <recommendedName>
        <fullName evidence="7">Zinc finger PHD-type domain-containing protein</fullName>
    </recommendedName>
</protein>
<name>A0A922S827_SPOEX</name>
<proteinExistence type="predicted"/>
<dbReference type="Proteomes" id="UP000814243">
    <property type="component" value="Unassembled WGS sequence"/>
</dbReference>
<dbReference type="SUPFAM" id="SSF57903">
    <property type="entry name" value="FYVE/PHD zinc finger"/>
    <property type="match status" value="1"/>
</dbReference>
<organism evidence="5 6">
    <name type="scientific">Spodoptera exigua</name>
    <name type="common">Beet armyworm</name>
    <name type="synonym">Noctua fulgens</name>
    <dbReference type="NCBI Taxonomy" id="7107"/>
    <lineage>
        <taxon>Eukaryota</taxon>
        <taxon>Metazoa</taxon>
        <taxon>Ecdysozoa</taxon>
        <taxon>Arthropoda</taxon>
        <taxon>Hexapoda</taxon>
        <taxon>Insecta</taxon>
        <taxon>Pterygota</taxon>
        <taxon>Neoptera</taxon>
        <taxon>Endopterygota</taxon>
        <taxon>Lepidoptera</taxon>
        <taxon>Glossata</taxon>
        <taxon>Ditrysia</taxon>
        <taxon>Noctuoidea</taxon>
        <taxon>Noctuidae</taxon>
        <taxon>Amphipyrinae</taxon>
        <taxon>Spodoptera</taxon>
    </lineage>
</organism>
<dbReference type="CDD" id="cd15517">
    <property type="entry name" value="PHD_TCF19_like"/>
    <property type="match status" value="1"/>
</dbReference>
<evidence type="ECO:0008006" key="7">
    <source>
        <dbReference type="Google" id="ProtNLM"/>
    </source>
</evidence>
<evidence type="ECO:0000256" key="1">
    <source>
        <dbReference type="ARBA" id="ARBA00022723"/>
    </source>
</evidence>
<accession>A0A922S827</accession>
<keyword evidence="2" id="KW-0863">Zinc-finger</keyword>
<dbReference type="PROSITE" id="PS01359">
    <property type="entry name" value="ZF_PHD_1"/>
    <property type="match status" value="1"/>
</dbReference>
<keyword evidence="1" id="KW-0479">Metal-binding</keyword>
<feature type="compositionally biased region" description="Basic residues" evidence="4">
    <location>
        <begin position="229"/>
        <end position="258"/>
    </location>
</feature>
<dbReference type="AlphaFoldDB" id="A0A922S827"/>
<keyword evidence="3" id="KW-0862">Zinc</keyword>
<evidence type="ECO:0000256" key="3">
    <source>
        <dbReference type="ARBA" id="ARBA00022833"/>
    </source>
</evidence>
<evidence type="ECO:0000256" key="4">
    <source>
        <dbReference type="SAM" id="MobiDB-lite"/>
    </source>
</evidence>